<dbReference type="RefSeq" id="WP_131122780.1">
    <property type="nucleotide sequence ID" value="NZ_SIXH01000054.1"/>
</dbReference>
<gene>
    <name evidence="1" type="ORF">EYS09_08665</name>
</gene>
<protein>
    <submittedName>
        <fullName evidence="1">Uncharacterized protein</fullName>
    </submittedName>
</protein>
<comment type="caution">
    <text evidence="1">The sequence shown here is derived from an EMBL/GenBank/DDBJ whole genome shotgun (WGS) entry which is preliminary data.</text>
</comment>
<reference evidence="1 2" key="1">
    <citation type="submission" date="2019-02" db="EMBL/GenBank/DDBJ databases">
        <title>Draft Genome Sequence of Streptomyces sp. AM-2504, identified by 16S rRNA comparative analysis as a Streptomyces Kasugaensis strain.</title>
        <authorList>
            <person name="Napolioni V."/>
            <person name="Giuliodori A.M."/>
            <person name="Spurio R."/>
            <person name="Fabbretti A."/>
        </authorList>
    </citation>
    <scope>NUCLEOTIDE SEQUENCE [LARGE SCALE GENOMIC DNA]</scope>
    <source>
        <strain evidence="1 2">AM-2504</strain>
    </source>
</reference>
<proteinExistence type="predicted"/>
<name>A0A4V2JIV6_STRKA</name>
<keyword evidence="2" id="KW-1185">Reference proteome</keyword>
<sequence length="206" mass="22959">MSARDWLYRNLTGAVVDSELTSAHLDAYRAEVLREAADAIDFGKRRFPDEVRGGASWAARMLRRMAAEPGKDTRKGESTCASAPDFFQPDRTYISGRTTFRCDTISTHPTTGERRALGWEMQYDRDDEPVALDQRNYEASGWAEATPADTCGRCRHVFDPEDTSFDGLARSGNSPFCRRCVDWCHESTDAFHVCAVCRAAEGGDAV</sequence>
<dbReference type="Proteomes" id="UP000292452">
    <property type="component" value="Unassembled WGS sequence"/>
</dbReference>
<accession>A0A4V2JIV6</accession>
<organism evidence="1 2">
    <name type="scientific">Streptomyces kasugaensis</name>
    <dbReference type="NCBI Taxonomy" id="1946"/>
    <lineage>
        <taxon>Bacteria</taxon>
        <taxon>Bacillati</taxon>
        <taxon>Actinomycetota</taxon>
        <taxon>Actinomycetes</taxon>
        <taxon>Kitasatosporales</taxon>
        <taxon>Streptomycetaceae</taxon>
        <taxon>Streptomyces</taxon>
    </lineage>
</organism>
<dbReference type="AlphaFoldDB" id="A0A4V2JIV6"/>
<dbReference type="EMBL" id="SIXH01000054">
    <property type="protein sequence ID" value="TBO60051.1"/>
    <property type="molecule type" value="Genomic_DNA"/>
</dbReference>
<evidence type="ECO:0000313" key="1">
    <source>
        <dbReference type="EMBL" id="TBO60051.1"/>
    </source>
</evidence>
<evidence type="ECO:0000313" key="2">
    <source>
        <dbReference type="Proteomes" id="UP000292452"/>
    </source>
</evidence>